<proteinExistence type="predicted"/>
<sequence length="74" mass="8687">MEPVPDHHADLWLARIFAAKAAEGQVIRRNIAWIDREVGRARFMAEVRRRRFHLLQTADQFIVVCHSGPVYMLF</sequence>
<gene>
    <name evidence="1" type="ORF">GU920_12795</name>
</gene>
<organism evidence="1 2">
    <name type="scientific">Paragemmobacter ruber</name>
    <dbReference type="NCBI Taxonomy" id="1985673"/>
    <lineage>
        <taxon>Bacteria</taxon>
        <taxon>Pseudomonadati</taxon>
        <taxon>Pseudomonadota</taxon>
        <taxon>Alphaproteobacteria</taxon>
        <taxon>Rhodobacterales</taxon>
        <taxon>Paracoccaceae</taxon>
        <taxon>Paragemmobacter</taxon>
    </lineage>
</organism>
<name>A0ABW9Y761_9RHOB</name>
<accession>A0ABW9Y761</accession>
<dbReference type="GO" id="GO:0016853">
    <property type="term" value="F:isomerase activity"/>
    <property type="evidence" value="ECO:0007669"/>
    <property type="project" value="UniProtKB-KW"/>
</dbReference>
<dbReference type="RefSeq" id="WP_161767479.1">
    <property type="nucleotide sequence ID" value="NZ_JAAATW010000003.1"/>
</dbReference>
<dbReference type="Proteomes" id="UP001517376">
    <property type="component" value="Unassembled WGS sequence"/>
</dbReference>
<dbReference type="EMBL" id="JAAATW010000003">
    <property type="protein sequence ID" value="NBE08417.1"/>
    <property type="molecule type" value="Genomic_DNA"/>
</dbReference>
<comment type="caution">
    <text evidence="1">The sequence shown here is derived from an EMBL/GenBank/DDBJ whole genome shotgun (WGS) entry which is preliminary data.</text>
</comment>
<keyword evidence="2" id="KW-1185">Reference proteome</keyword>
<evidence type="ECO:0000313" key="1">
    <source>
        <dbReference type="EMBL" id="NBE08417.1"/>
    </source>
</evidence>
<keyword evidence="1" id="KW-0413">Isomerase</keyword>
<evidence type="ECO:0000313" key="2">
    <source>
        <dbReference type="Proteomes" id="UP001517376"/>
    </source>
</evidence>
<protein>
    <submittedName>
        <fullName evidence="1">N-(5'-phosphoribosyl)anthranilate isomerase</fullName>
    </submittedName>
</protein>
<reference evidence="2" key="1">
    <citation type="submission" date="2020-01" db="EMBL/GenBank/DDBJ databases">
        <title>Sphingomonas sp. strain CSW-10.</title>
        <authorList>
            <person name="Chen W.-M."/>
        </authorList>
    </citation>
    <scope>NUCLEOTIDE SEQUENCE [LARGE SCALE GENOMIC DNA]</scope>
    <source>
        <strain evidence="2">CCP-1</strain>
    </source>
</reference>